<comment type="caution">
    <text evidence="1">The sequence shown here is derived from an EMBL/GenBank/DDBJ whole genome shotgun (WGS) entry which is preliminary data.</text>
</comment>
<keyword evidence="2" id="KW-1185">Reference proteome</keyword>
<protein>
    <submittedName>
        <fullName evidence="1">Uncharacterized protein</fullName>
    </submittedName>
</protein>
<sequence>MPFIGRPNSICSFPKQWTNFPPSFLSTPCPSIPALPISVPSHPLPRLTSRSIHHQSSLVTFAFTFTVTRCLHLPSYPLLFVILLPPSYRPPAPVSFIFSSPPTHPNSAPSHTPRSKRLHLSKWQVLAPLTAPSSIFDHHHTDRRGVPHLCIWDLDLIHLHSISAWQLILTGTEQVSVRTIHTGNPNRQTSLTCHLHNSTHDRTSRYHRRTCLRCLPTNAKVPFILTTTHRARPHHLFSLCLLSTLHLTIPFVSESSSSLIARTLCGILLYGSPPCCRCKGHRIRLQALVKSSTLTK</sequence>
<organism evidence="1 2">
    <name type="scientific">Colletotrichum melonis</name>
    <dbReference type="NCBI Taxonomy" id="1209925"/>
    <lineage>
        <taxon>Eukaryota</taxon>
        <taxon>Fungi</taxon>
        <taxon>Dikarya</taxon>
        <taxon>Ascomycota</taxon>
        <taxon>Pezizomycotina</taxon>
        <taxon>Sordariomycetes</taxon>
        <taxon>Hypocreomycetidae</taxon>
        <taxon>Glomerellales</taxon>
        <taxon>Glomerellaceae</taxon>
        <taxon>Colletotrichum</taxon>
        <taxon>Colletotrichum acutatum species complex</taxon>
    </lineage>
</organism>
<accession>A0AAI9U346</accession>
<reference evidence="1 2" key="1">
    <citation type="submission" date="2016-10" db="EMBL/GenBank/DDBJ databases">
        <title>The genome sequence of Colletotrichum fioriniae PJ7.</title>
        <authorList>
            <person name="Baroncelli R."/>
        </authorList>
    </citation>
    <scope>NUCLEOTIDE SEQUENCE [LARGE SCALE GENOMIC DNA]</scope>
    <source>
        <strain evidence="1">Col 31</strain>
    </source>
</reference>
<name>A0AAI9U346_9PEZI</name>
<dbReference type="Proteomes" id="UP001239795">
    <property type="component" value="Unassembled WGS sequence"/>
</dbReference>
<proteinExistence type="predicted"/>
<evidence type="ECO:0000313" key="1">
    <source>
        <dbReference type="EMBL" id="KAK1449498.1"/>
    </source>
</evidence>
<dbReference type="EMBL" id="MLGG01000068">
    <property type="protein sequence ID" value="KAK1449498.1"/>
    <property type="molecule type" value="Genomic_DNA"/>
</dbReference>
<evidence type="ECO:0000313" key="2">
    <source>
        <dbReference type="Proteomes" id="UP001239795"/>
    </source>
</evidence>
<gene>
    <name evidence="1" type="ORF">CMEL01_08813</name>
</gene>
<dbReference type="AlphaFoldDB" id="A0AAI9U346"/>